<keyword evidence="2" id="KW-1185">Reference proteome</keyword>
<reference evidence="1" key="1">
    <citation type="submission" date="2021-08" db="EMBL/GenBank/DDBJ databases">
        <title>The first chromosome-level gecko genome reveals the dynamic sex chromosomes of Neotropical dwarf geckos (Sphaerodactylidae: Sphaerodactylus).</title>
        <authorList>
            <person name="Pinto B.J."/>
            <person name="Keating S.E."/>
            <person name="Gamble T."/>
        </authorList>
    </citation>
    <scope>NUCLEOTIDE SEQUENCE</scope>
    <source>
        <strain evidence="1">TG3544</strain>
    </source>
</reference>
<accession>A0ACB8F3E9</accession>
<name>A0ACB8F3E9_9SAUR</name>
<evidence type="ECO:0000313" key="2">
    <source>
        <dbReference type="Proteomes" id="UP000827872"/>
    </source>
</evidence>
<gene>
    <name evidence="1" type="ORF">K3G42_018962</name>
</gene>
<protein>
    <submittedName>
        <fullName evidence="1">Uncharacterized protein</fullName>
    </submittedName>
</protein>
<proteinExistence type="predicted"/>
<evidence type="ECO:0000313" key="1">
    <source>
        <dbReference type="EMBL" id="KAH7999783.1"/>
    </source>
</evidence>
<dbReference type="EMBL" id="CM037618">
    <property type="protein sequence ID" value="KAH7999783.1"/>
    <property type="molecule type" value="Genomic_DNA"/>
</dbReference>
<dbReference type="Proteomes" id="UP000827872">
    <property type="component" value="Linkage Group LG05"/>
</dbReference>
<sequence length="197" mass="22353">MFSFSAPRPTEAVTYVANKCVDVRKNHHKTKWFLPWGPNQCKKIRDFDEAISKQIEANDIVFSIHAPHPPNEMSPWFQFMLYVLQVDIAFKMDNQITSAMEFRHEVDISTMKTKHLNKMAAASMGAWAGEAEDQEQQQSDCKSNGGHSSAPEEASEACSAKDSNELELEEQEKGEEDTEEIQVPEQSSCFFKAEDSQ</sequence>
<comment type="caution">
    <text evidence="1">The sequence shown here is derived from an EMBL/GenBank/DDBJ whole genome shotgun (WGS) entry which is preliminary data.</text>
</comment>
<organism evidence="1 2">
    <name type="scientific">Sphaerodactylus townsendi</name>
    <dbReference type="NCBI Taxonomy" id="933632"/>
    <lineage>
        <taxon>Eukaryota</taxon>
        <taxon>Metazoa</taxon>
        <taxon>Chordata</taxon>
        <taxon>Craniata</taxon>
        <taxon>Vertebrata</taxon>
        <taxon>Euteleostomi</taxon>
        <taxon>Lepidosauria</taxon>
        <taxon>Squamata</taxon>
        <taxon>Bifurcata</taxon>
        <taxon>Gekkota</taxon>
        <taxon>Sphaerodactylidae</taxon>
        <taxon>Sphaerodactylus</taxon>
    </lineage>
</organism>